<dbReference type="HOGENOM" id="CLU_073166_0_0_1"/>
<dbReference type="InParanoid" id="G3AP99"/>
<reference evidence="1 2" key="1">
    <citation type="journal article" date="2011" name="Proc. Natl. Acad. Sci. U.S.A.">
        <title>Comparative genomics of xylose-fermenting fungi for enhanced biofuel production.</title>
        <authorList>
            <person name="Wohlbach D.J."/>
            <person name="Kuo A."/>
            <person name="Sato T.K."/>
            <person name="Potts K.M."/>
            <person name="Salamov A.A."/>
            <person name="LaButti K.M."/>
            <person name="Sun H."/>
            <person name="Clum A."/>
            <person name="Pangilinan J.L."/>
            <person name="Lindquist E.A."/>
            <person name="Lucas S."/>
            <person name="Lapidus A."/>
            <person name="Jin M."/>
            <person name="Gunawan C."/>
            <person name="Balan V."/>
            <person name="Dale B.E."/>
            <person name="Jeffries T.W."/>
            <person name="Zinkel R."/>
            <person name="Barry K.W."/>
            <person name="Grigoriev I.V."/>
            <person name="Gasch A.P."/>
        </authorList>
    </citation>
    <scope>NUCLEOTIDE SEQUENCE [LARGE SCALE GENOMIC DNA]</scope>
    <source>
        <strain evidence="2">NRRL Y-27907 / 11-Y1</strain>
    </source>
</reference>
<organism evidence="2">
    <name type="scientific">Spathaspora passalidarum (strain NRRL Y-27907 / 11-Y1)</name>
    <dbReference type="NCBI Taxonomy" id="619300"/>
    <lineage>
        <taxon>Eukaryota</taxon>
        <taxon>Fungi</taxon>
        <taxon>Dikarya</taxon>
        <taxon>Ascomycota</taxon>
        <taxon>Saccharomycotina</taxon>
        <taxon>Pichiomycetes</taxon>
        <taxon>Debaryomycetaceae</taxon>
        <taxon>Spathaspora</taxon>
    </lineage>
</organism>
<dbReference type="eggNOG" id="ENOG502RXPE">
    <property type="taxonomic scope" value="Eukaryota"/>
</dbReference>
<dbReference type="STRING" id="619300.G3AP99"/>
<accession>G3AP99</accession>
<dbReference type="Proteomes" id="UP000000709">
    <property type="component" value="Unassembled WGS sequence"/>
</dbReference>
<evidence type="ECO:0000313" key="2">
    <source>
        <dbReference type="Proteomes" id="UP000000709"/>
    </source>
</evidence>
<keyword evidence="2" id="KW-1185">Reference proteome</keyword>
<sequence length="289" mass="33049">MLQVPQTIKTFFDAVPVKNISNDHTKLDDINIYHFQGTSNSQAKFTLAVFNTTQEGDLIIPTDPISLGYTLILSHKSKFTLPKENGSSNCGIMAMSHLGSPNNVLPVLIEDDNLRNIKTLDSINHDLIENNFDSHEAKLVNSLVDSKFYDVWVQCILNEDLPYKVLSELFGLDETIEGNVVLRETQKYEFLTQVANWNSFKLRHPTLFEQWTRTNYLKNYYESQIGEFAKDLQLIIEYLNNNSDEQSTLIKHKVAGYMISIDKFLKSTKLGDVVVSQGEFLHQCYDLLV</sequence>
<proteinExistence type="predicted"/>
<dbReference type="FunCoup" id="G3AP99">
    <property type="interactions" value="67"/>
</dbReference>
<name>G3AP99_SPAPN</name>
<gene>
    <name evidence="1" type="ORF">SPAPADRAFT_56069</name>
</gene>
<dbReference type="OMA" id="FVENECK"/>
<dbReference type="AlphaFoldDB" id="G3AP99"/>
<dbReference type="Pfam" id="PF10806">
    <property type="entry name" value="SAM35"/>
    <property type="match status" value="1"/>
</dbReference>
<dbReference type="OrthoDB" id="198787at2759"/>
<dbReference type="InterPro" id="IPR021211">
    <property type="entry name" value="SAM35"/>
</dbReference>
<dbReference type="KEGG" id="spaa:SPAPADRAFT_56069"/>
<dbReference type="EMBL" id="GL996502">
    <property type="protein sequence ID" value="EGW32670.1"/>
    <property type="molecule type" value="Genomic_DNA"/>
</dbReference>
<dbReference type="RefSeq" id="XP_007375946.1">
    <property type="nucleotide sequence ID" value="XM_007375884.1"/>
</dbReference>
<evidence type="ECO:0000313" key="1">
    <source>
        <dbReference type="EMBL" id="EGW32670.1"/>
    </source>
</evidence>
<protein>
    <submittedName>
        <fullName evidence="1">Uncharacterized protein</fullName>
    </submittedName>
</protein>
<dbReference type="GeneID" id="18871996"/>